<dbReference type="EMBL" id="DTFF01000039">
    <property type="protein sequence ID" value="HGI87591.1"/>
    <property type="molecule type" value="Genomic_DNA"/>
</dbReference>
<comment type="caution">
    <text evidence="1">The sequence shown here is derived from an EMBL/GenBank/DDBJ whole genome shotgun (WGS) entry which is preliminary data.</text>
</comment>
<organism evidence="1">
    <name type="scientific">Ignisphaera aggregans</name>
    <dbReference type="NCBI Taxonomy" id="334771"/>
    <lineage>
        <taxon>Archaea</taxon>
        <taxon>Thermoproteota</taxon>
        <taxon>Thermoprotei</taxon>
        <taxon>Desulfurococcales</taxon>
        <taxon>Desulfurococcaceae</taxon>
        <taxon>Ignisphaera</taxon>
    </lineage>
</organism>
<proteinExistence type="predicted"/>
<name>A0A7C4BBX9_9CREN</name>
<protein>
    <submittedName>
        <fullName evidence="1">Uncharacterized protein</fullName>
    </submittedName>
</protein>
<reference evidence="1" key="1">
    <citation type="journal article" date="2020" name="mSystems">
        <title>Genome- and Community-Level Interaction Insights into Carbon Utilization and Element Cycling Functions of Hydrothermarchaeota in Hydrothermal Sediment.</title>
        <authorList>
            <person name="Zhou Z."/>
            <person name="Liu Y."/>
            <person name="Xu W."/>
            <person name="Pan J."/>
            <person name="Luo Z.H."/>
            <person name="Li M."/>
        </authorList>
    </citation>
    <scope>NUCLEOTIDE SEQUENCE [LARGE SCALE GENOMIC DNA]</scope>
    <source>
        <strain evidence="1">SpSt-732</strain>
    </source>
</reference>
<accession>A0A7C4BBX9</accession>
<dbReference type="AlphaFoldDB" id="A0A7C4BBX9"/>
<sequence length="72" mass="8462">MNECVEYEILRNGKSIRKSTTCSGIELEMVEKPAEMVSRKYGLKVEVKVLKKQKDFLRYLSGWALLTIYRYP</sequence>
<gene>
    <name evidence="1" type="ORF">ENV14_04265</name>
</gene>
<evidence type="ECO:0000313" key="1">
    <source>
        <dbReference type="EMBL" id="HGI87591.1"/>
    </source>
</evidence>